<sequence length="288" mass="30076">MSELVASLRLVQTSETAFLATAARAAHRIVDGAPRILDDHLAAPLLGSRAEELLAYHRQHGDHPILAGARAQTVVRSAFAETALAAFVHRGPSQYLLLGAGLDSSAYRLDLTGVPVFEVDQPATQAAKRAALAAAGISAADVTFVPAGGPLPAALVGAGFDVARPTFVTWLGVVMYLSPAEVEQTVAELASTLAPGSELVFDHMLPADLRDAEGNNYAAQVSAVAAAGGEPWRSTWSPASAAAMLTRHGWQVLAQPDTRTAVPAAMWTRSDALRPLGLASLTHARLEN</sequence>
<dbReference type="GO" id="GO:0032259">
    <property type="term" value="P:methylation"/>
    <property type="evidence" value="ECO:0007669"/>
    <property type="project" value="UniProtKB-KW"/>
</dbReference>
<organism evidence="7 8">
    <name type="scientific">Asanoa ferruginea</name>
    <dbReference type="NCBI Taxonomy" id="53367"/>
    <lineage>
        <taxon>Bacteria</taxon>
        <taxon>Bacillati</taxon>
        <taxon>Actinomycetota</taxon>
        <taxon>Actinomycetes</taxon>
        <taxon>Micromonosporales</taxon>
        <taxon>Micromonosporaceae</taxon>
        <taxon>Asanoa</taxon>
    </lineage>
</organism>
<name>A0A3D9ZWT9_9ACTN</name>
<dbReference type="InterPro" id="IPR029063">
    <property type="entry name" value="SAM-dependent_MTases_sf"/>
</dbReference>
<evidence type="ECO:0000256" key="4">
    <source>
        <dbReference type="ARBA" id="ARBA00022679"/>
    </source>
</evidence>
<dbReference type="NCBIfam" id="TIGR00027">
    <property type="entry name" value="mthyl_TIGR00027"/>
    <property type="match status" value="1"/>
</dbReference>
<dbReference type="AlphaFoldDB" id="A0A3D9ZWT9"/>
<dbReference type="EC" id="2.1.1.-" evidence="6"/>
<proteinExistence type="inferred from homology"/>
<dbReference type="PANTHER" id="PTHR43619">
    <property type="entry name" value="S-ADENOSYL-L-METHIONINE-DEPENDENT METHYLTRANSFERASE YKTD-RELATED"/>
    <property type="match status" value="1"/>
</dbReference>
<evidence type="ECO:0000256" key="1">
    <source>
        <dbReference type="ARBA" id="ARBA00003907"/>
    </source>
</evidence>
<accession>A0A3D9ZWT9</accession>
<protein>
    <recommendedName>
        <fullName evidence="6">S-adenosyl-L-methionine-dependent methyltransferase</fullName>
        <ecNumber evidence="6">2.1.1.-</ecNumber>
    </recommendedName>
</protein>
<dbReference type="Gene3D" id="3.40.50.150">
    <property type="entry name" value="Vaccinia Virus protein VP39"/>
    <property type="match status" value="1"/>
</dbReference>
<dbReference type="InterPro" id="IPR011610">
    <property type="entry name" value="SAM_mthyl_Trfase_ML2640-like"/>
</dbReference>
<reference evidence="7 8" key="1">
    <citation type="submission" date="2018-08" db="EMBL/GenBank/DDBJ databases">
        <title>Sequencing the genomes of 1000 actinobacteria strains.</title>
        <authorList>
            <person name="Klenk H.-P."/>
        </authorList>
    </citation>
    <scope>NUCLEOTIDE SEQUENCE [LARGE SCALE GENOMIC DNA]</scope>
    <source>
        <strain evidence="7 8">DSM 44099</strain>
    </source>
</reference>
<comment type="caution">
    <text evidence="7">The sequence shown here is derived from an EMBL/GenBank/DDBJ whole genome shotgun (WGS) entry which is preliminary data.</text>
</comment>
<dbReference type="GO" id="GO:0008168">
    <property type="term" value="F:methyltransferase activity"/>
    <property type="evidence" value="ECO:0007669"/>
    <property type="project" value="UniProtKB-UniRule"/>
</dbReference>
<dbReference type="OrthoDB" id="9806164at2"/>
<dbReference type="InterPro" id="IPR007213">
    <property type="entry name" value="Ppm1/Ppm2/Tcmp"/>
</dbReference>
<keyword evidence="4 7" id="KW-0808">Transferase</keyword>
<evidence type="ECO:0000256" key="6">
    <source>
        <dbReference type="RuleBase" id="RU362030"/>
    </source>
</evidence>
<evidence type="ECO:0000313" key="7">
    <source>
        <dbReference type="EMBL" id="REG01668.1"/>
    </source>
</evidence>
<comment type="function">
    <text evidence="1 6">Exhibits S-adenosyl-L-methionine-dependent methyltransferase activity.</text>
</comment>
<dbReference type="EMBL" id="QUMQ01000001">
    <property type="protein sequence ID" value="REG01668.1"/>
    <property type="molecule type" value="Genomic_DNA"/>
</dbReference>
<gene>
    <name evidence="7" type="ORF">DFJ67_7753</name>
</gene>
<dbReference type="SUPFAM" id="SSF53335">
    <property type="entry name" value="S-adenosyl-L-methionine-dependent methyltransferases"/>
    <property type="match status" value="1"/>
</dbReference>
<comment type="similarity">
    <text evidence="2 6">Belongs to the UPF0677 family.</text>
</comment>
<evidence type="ECO:0000256" key="2">
    <source>
        <dbReference type="ARBA" id="ARBA00008138"/>
    </source>
</evidence>
<dbReference type="Proteomes" id="UP000256913">
    <property type="component" value="Unassembled WGS sequence"/>
</dbReference>
<evidence type="ECO:0000256" key="3">
    <source>
        <dbReference type="ARBA" id="ARBA00022603"/>
    </source>
</evidence>
<evidence type="ECO:0000313" key="8">
    <source>
        <dbReference type="Proteomes" id="UP000256913"/>
    </source>
</evidence>
<evidence type="ECO:0000256" key="5">
    <source>
        <dbReference type="ARBA" id="ARBA00022691"/>
    </source>
</evidence>
<dbReference type="Pfam" id="PF04072">
    <property type="entry name" value="LCM"/>
    <property type="match status" value="1"/>
</dbReference>
<keyword evidence="5 6" id="KW-0949">S-adenosyl-L-methionine</keyword>
<dbReference type="PANTHER" id="PTHR43619:SF2">
    <property type="entry name" value="S-ADENOSYL-L-METHIONINE-DEPENDENT METHYLTRANSFERASES SUPERFAMILY PROTEIN"/>
    <property type="match status" value="1"/>
</dbReference>
<keyword evidence="8" id="KW-1185">Reference proteome</keyword>
<keyword evidence="3 6" id="KW-0489">Methyltransferase</keyword>